<name>A0ABV5S560_9ACTN</name>
<organism evidence="2 3">
    <name type="scientific">Nonomuraea helvata</name>
    <dbReference type="NCBI Taxonomy" id="37484"/>
    <lineage>
        <taxon>Bacteria</taxon>
        <taxon>Bacillati</taxon>
        <taxon>Actinomycetota</taxon>
        <taxon>Actinomycetes</taxon>
        <taxon>Streptosporangiales</taxon>
        <taxon>Streptosporangiaceae</taxon>
        <taxon>Nonomuraea</taxon>
    </lineage>
</organism>
<reference evidence="2 3" key="1">
    <citation type="submission" date="2024-09" db="EMBL/GenBank/DDBJ databases">
        <authorList>
            <person name="Sun Q."/>
            <person name="Mori K."/>
        </authorList>
    </citation>
    <scope>NUCLEOTIDE SEQUENCE [LARGE SCALE GENOMIC DNA]</scope>
    <source>
        <strain evidence="2 3">JCM 3143</strain>
    </source>
</reference>
<keyword evidence="3" id="KW-1185">Reference proteome</keyword>
<protein>
    <recommendedName>
        <fullName evidence="4">Secreted protein</fullName>
    </recommendedName>
</protein>
<accession>A0ABV5S560</accession>
<dbReference type="Proteomes" id="UP001589532">
    <property type="component" value="Unassembled WGS sequence"/>
</dbReference>
<evidence type="ECO:0000256" key="1">
    <source>
        <dbReference type="SAM" id="SignalP"/>
    </source>
</evidence>
<evidence type="ECO:0000313" key="3">
    <source>
        <dbReference type="Proteomes" id="UP001589532"/>
    </source>
</evidence>
<evidence type="ECO:0008006" key="4">
    <source>
        <dbReference type="Google" id="ProtNLM"/>
    </source>
</evidence>
<feature type="signal peptide" evidence="1">
    <location>
        <begin position="1"/>
        <end position="19"/>
    </location>
</feature>
<keyword evidence="1" id="KW-0732">Signal</keyword>
<dbReference type="EMBL" id="JBHMBW010000023">
    <property type="protein sequence ID" value="MFB9626735.1"/>
    <property type="molecule type" value="Genomic_DNA"/>
</dbReference>
<comment type="caution">
    <text evidence="2">The sequence shown here is derived from an EMBL/GenBank/DDBJ whole genome shotgun (WGS) entry which is preliminary data.</text>
</comment>
<proteinExistence type="predicted"/>
<sequence>MLKKIATGLLAVAATGAVALSLPSAASASTADNDDYSSSWGPVYARHYLAKSQGWIGVNWDEDGESNEVTVRGRLYDLDNRDADEGGKCAFVKFEASDFDDDWSPVYSKKYCGYPGYKKFSFQENDVNSVRVKVCQIGQYSSYPTKCGSWAYIYTAESE</sequence>
<evidence type="ECO:0000313" key="2">
    <source>
        <dbReference type="EMBL" id="MFB9626735.1"/>
    </source>
</evidence>
<gene>
    <name evidence="2" type="ORF">ACFFSA_26905</name>
</gene>
<feature type="chain" id="PRO_5047302209" description="Secreted protein" evidence="1">
    <location>
        <begin position="20"/>
        <end position="159"/>
    </location>
</feature>
<dbReference type="RefSeq" id="WP_345000617.1">
    <property type="nucleotide sequence ID" value="NZ_BAAAXV010000009.1"/>
</dbReference>